<dbReference type="Proteomes" id="UP000245626">
    <property type="component" value="Unassembled WGS sequence"/>
</dbReference>
<reference evidence="1 2" key="1">
    <citation type="journal article" date="2018" name="Mol. Biol. Evol.">
        <title>Broad Genomic Sampling Reveals a Smut Pathogenic Ancestry of the Fungal Clade Ustilaginomycotina.</title>
        <authorList>
            <person name="Kijpornyongpan T."/>
            <person name="Mondo S.J."/>
            <person name="Barry K."/>
            <person name="Sandor L."/>
            <person name="Lee J."/>
            <person name="Lipzen A."/>
            <person name="Pangilinan J."/>
            <person name="LaButti K."/>
            <person name="Hainaut M."/>
            <person name="Henrissat B."/>
            <person name="Grigoriev I.V."/>
            <person name="Spatafora J.W."/>
            <person name="Aime M.C."/>
        </authorList>
    </citation>
    <scope>NUCLEOTIDE SEQUENCE [LARGE SCALE GENOMIC DNA]</scope>
    <source>
        <strain evidence="1 2">SA 807</strain>
    </source>
</reference>
<name>A0ACD0NKY7_9BASI</name>
<sequence length="180" mass="19406">MKITTDRSLPFLLLLLLLTLTFTNNIPKVESKLGTDRHHHHRKEKTHPKPPLPPSPPSDLSRRSTQDGQTSRHPEDSDPIDMRMSSIQIFRKPEKFKGILMPGYQGGLGNGSSNPTFVDTGKTKTSESNNQTLESKQNSGSSSSTSDITTPSTTSTSTATSSTSTSTIKPLPGGYVPGSG</sequence>
<feature type="non-terminal residue" evidence="1">
    <location>
        <position position="180"/>
    </location>
</feature>
<organism evidence="1 2">
    <name type="scientific">Violaceomyces palustris</name>
    <dbReference type="NCBI Taxonomy" id="1673888"/>
    <lineage>
        <taxon>Eukaryota</taxon>
        <taxon>Fungi</taxon>
        <taxon>Dikarya</taxon>
        <taxon>Basidiomycota</taxon>
        <taxon>Ustilaginomycotina</taxon>
        <taxon>Ustilaginomycetes</taxon>
        <taxon>Violaceomycetales</taxon>
        <taxon>Violaceomycetaceae</taxon>
        <taxon>Violaceomyces</taxon>
    </lineage>
</organism>
<evidence type="ECO:0000313" key="2">
    <source>
        <dbReference type="Proteomes" id="UP000245626"/>
    </source>
</evidence>
<keyword evidence="2" id="KW-1185">Reference proteome</keyword>
<protein>
    <submittedName>
        <fullName evidence="1">Uncharacterized protein</fullName>
    </submittedName>
</protein>
<evidence type="ECO:0000313" key="1">
    <source>
        <dbReference type="EMBL" id="PWN46460.1"/>
    </source>
</evidence>
<gene>
    <name evidence="1" type="ORF">IE53DRAFT_391332</name>
</gene>
<accession>A0ACD0NKY7</accession>
<dbReference type="EMBL" id="KZ821050">
    <property type="protein sequence ID" value="PWN46460.1"/>
    <property type="molecule type" value="Genomic_DNA"/>
</dbReference>
<proteinExistence type="predicted"/>